<dbReference type="SUPFAM" id="SSF55729">
    <property type="entry name" value="Acyl-CoA N-acyltransferases (Nat)"/>
    <property type="match status" value="2"/>
</dbReference>
<evidence type="ECO:0000313" key="5">
    <source>
        <dbReference type="Proteomes" id="UP000680750"/>
    </source>
</evidence>
<dbReference type="InterPro" id="IPR000182">
    <property type="entry name" value="GNAT_dom"/>
</dbReference>
<proteinExistence type="predicted"/>
<evidence type="ECO:0000313" key="4">
    <source>
        <dbReference type="EMBL" id="BCJ27160.1"/>
    </source>
</evidence>
<dbReference type="InterPro" id="IPR050832">
    <property type="entry name" value="Bact_Acetyltransf"/>
</dbReference>
<dbReference type="PROSITE" id="PS51186">
    <property type="entry name" value="GNAT"/>
    <property type="match status" value="2"/>
</dbReference>
<dbReference type="InterPro" id="IPR016181">
    <property type="entry name" value="Acyl_CoA_acyltransferase"/>
</dbReference>
<dbReference type="CDD" id="cd04301">
    <property type="entry name" value="NAT_SF"/>
    <property type="match status" value="1"/>
</dbReference>
<keyword evidence="2" id="KW-0012">Acyltransferase</keyword>
<dbReference type="Pfam" id="PF00583">
    <property type="entry name" value="Acetyltransf_1"/>
    <property type="match status" value="2"/>
</dbReference>
<dbReference type="Proteomes" id="UP000680750">
    <property type="component" value="Chromosome"/>
</dbReference>
<reference evidence="4" key="1">
    <citation type="submission" date="2020-08" db="EMBL/GenBank/DDBJ databases">
        <title>Whole genome shotgun sequence of Actinocatenispora sera NBRC 101916.</title>
        <authorList>
            <person name="Komaki H."/>
            <person name="Tamura T."/>
        </authorList>
    </citation>
    <scope>NUCLEOTIDE SEQUENCE</scope>
    <source>
        <strain evidence="4">NBRC 101916</strain>
    </source>
</reference>
<dbReference type="KEGG" id="aser:Asera_12680"/>
<sequence>MTAPPITAHATVVSIAPPASHGSVPGMAPAVRDLRPDTDLDCLHEIIRTVHPYLVRSRAGLAWQFAHAPAQQRFRVFVAELDGTPVGLVRSGLDWETSVPGQGFAHVSVLPAYRGRGAGTVLLGAAEDHLRGLGVRDVHAWGSTDPASERFADKHGYQRRRRARYQRAVLSVARLPEPAVPAGVELRPWSDFAADPRPLWSADADASRDEPGDVPVDAMPYEGWLAAAWELPDTDRELSMAAVVDGTVAAFTLAQTDPPRYWSGMTGTRRACRGRGLGTLVKVASLRRAVERGLTEAYTGNDEQNAPMLAINARLGYREHATQWRCLHHL</sequence>
<evidence type="ECO:0000256" key="1">
    <source>
        <dbReference type="ARBA" id="ARBA00022679"/>
    </source>
</evidence>
<dbReference type="GO" id="GO:0016747">
    <property type="term" value="F:acyltransferase activity, transferring groups other than amino-acyl groups"/>
    <property type="evidence" value="ECO:0007669"/>
    <property type="project" value="InterPro"/>
</dbReference>
<protein>
    <recommendedName>
        <fullName evidence="3">N-acetyltransferase domain-containing protein</fullName>
    </recommendedName>
</protein>
<keyword evidence="1" id="KW-0808">Transferase</keyword>
<evidence type="ECO:0000259" key="3">
    <source>
        <dbReference type="PROSITE" id="PS51186"/>
    </source>
</evidence>
<dbReference type="PANTHER" id="PTHR43877:SF1">
    <property type="entry name" value="ACETYLTRANSFERASE"/>
    <property type="match status" value="1"/>
</dbReference>
<organism evidence="4 5">
    <name type="scientific">Actinocatenispora sera</name>
    <dbReference type="NCBI Taxonomy" id="390989"/>
    <lineage>
        <taxon>Bacteria</taxon>
        <taxon>Bacillati</taxon>
        <taxon>Actinomycetota</taxon>
        <taxon>Actinomycetes</taxon>
        <taxon>Micromonosporales</taxon>
        <taxon>Micromonosporaceae</taxon>
        <taxon>Actinocatenispora</taxon>
    </lineage>
</organism>
<feature type="domain" description="N-acetyltransferase" evidence="3">
    <location>
        <begin position="184"/>
        <end position="330"/>
    </location>
</feature>
<dbReference type="AlphaFoldDB" id="A0A810KVE1"/>
<keyword evidence="5" id="KW-1185">Reference proteome</keyword>
<dbReference type="Gene3D" id="3.40.630.30">
    <property type="match status" value="1"/>
</dbReference>
<evidence type="ECO:0000256" key="2">
    <source>
        <dbReference type="ARBA" id="ARBA00023315"/>
    </source>
</evidence>
<accession>A0A810KVE1</accession>
<feature type="domain" description="N-acetyltransferase" evidence="3">
    <location>
        <begin position="29"/>
        <end position="176"/>
    </location>
</feature>
<name>A0A810KVE1_9ACTN</name>
<dbReference type="PANTHER" id="PTHR43877">
    <property type="entry name" value="AMINOALKYLPHOSPHONATE N-ACETYLTRANSFERASE-RELATED-RELATED"/>
    <property type="match status" value="1"/>
</dbReference>
<dbReference type="EMBL" id="AP023354">
    <property type="protein sequence ID" value="BCJ27160.1"/>
    <property type="molecule type" value="Genomic_DNA"/>
</dbReference>
<gene>
    <name evidence="4" type="ORF">Asera_12680</name>
</gene>